<dbReference type="GeneID" id="136086836"/>
<dbReference type="Proteomes" id="UP001652625">
    <property type="component" value="Chromosome 11"/>
</dbReference>
<sequence>MHNRLYKFLEKLKCLYQHQYGFRSKHSTTLALIEITEKIRRALDNKHFASGVLDLVGIDLQKAFDTVDHSILLTKLEYYGIRGMPLKWFTSYLQKRTQIVSINGTKSDL</sequence>
<keyword evidence="2" id="KW-1185">Reference proteome</keyword>
<evidence type="ECO:0000259" key="1">
    <source>
        <dbReference type="Pfam" id="PF00078"/>
    </source>
</evidence>
<organism evidence="2 3">
    <name type="scientific">Hydra vulgaris</name>
    <name type="common">Hydra</name>
    <name type="synonym">Hydra attenuata</name>
    <dbReference type="NCBI Taxonomy" id="6087"/>
    <lineage>
        <taxon>Eukaryota</taxon>
        <taxon>Metazoa</taxon>
        <taxon>Cnidaria</taxon>
        <taxon>Hydrozoa</taxon>
        <taxon>Hydroidolina</taxon>
        <taxon>Anthoathecata</taxon>
        <taxon>Aplanulata</taxon>
        <taxon>Hydridae</taxon>
        <taxon>Hydra</taxon>
    </lineage>
</organism>
<protein>
    <submittedName>
        <fullName evidence="3">Uncharacterized protein LOC136086836</fullName>
    </submittedName>
</protein>
<dbReference type="RefSeq" id="XP_065665401.1">
    <property type="nucleotide sequence ID" value="XM_065809329.1"/>
</dbReference>
<accession>A0ABM4CTZ9</accession>
<dbReference type="Pfam" id="PF00078">
    <property type="entry name" value="RVT_1"/>
    <property type="match status" value="1"/>
</dbReference>
<reference evidence="3" key="1">
    <citation type="submission" date="2025-08" db="UniProtKB">
        <authorList>
            <consortium name="RefSeq"/>
        </authorList>
    </citation>
    <scope>IDENTIFICATION</scope>
</reference>
<dbReference type="InterPro" id="IPR000477">
    <property type="entry name" value="RT_dom"/>
</dbReference>
<proteinExistence type="predicted"/>
<feature type="domain" description="Reverse transcriptase" evidence="1">
    <location>
        <begin position="3"/>
        <end position="101"/>
    </location>
</feature>
<gene>
    <name evidence="3" type="primary">LOC136086836</name>
</gene>
<name>A0ABM4CTZ9_HYDVU</name>
<evidence type="ECO:0000313" key="2">
    <source>
        <dbReference type="Proteomes" id="UP001652625"/>
    </source>
</evidence>
<evidence type="ECO:0000313" key="3">
    <source>
        <dbReference type="RefSeq" id="XP_065665401.1"/>
    </source>
</evidence>
<dbReference type="PANTHER" id="PTHR33332">
    <property type="entry name" value="REVERSE TRANSCRIPTASE DOMAIN-CONTAINING PROTEIN"/>
    <property type="match status" value="1"/>
</dbReference>